<keyword evidence="3" id="KW-1185">Reference proteome</keyword>
<feature type="compositionally biased region" description="Basic residues" evidence="1">
    <location>
        <begin position="25"/>
        <end position="41"/>
    </location>
</feature>
<feature type="region of interest" description="Disordered" evidence="1">
    <location>
        <begin position="1"/>
        <end position="41"/>
    </location>
</feature>
<dbReference type="Proteomes" id="UP000029120">
    <property type="component" value="Chromosome 4"/>
</dbReference>
<organism evidence="2 3">
    <name type="scientific">Arabis alpina</name>
    <name type="common">Alpine rock-cress</name>
    <dbReference type="NCBI Taxonomy" id="50452"/>
    <lineage>
        <taxon>Eukaryota</taxon>
        <taxon>Viridiplantae</taxon>
        <taxon>Streptophyta</taxon>
        <taxon>Embryophyta</taxon>
        <taxon>Tracheophyta</taxon>
        <taxon>Spermatophyta</taxon>
        <taxon>Magnoliopsida</taxon>
        <taxon>eudicotyledons</taxon>
        <taxon>Gunneridae</taxon>
        <taxon>Pentapetalae</taxon>
        <taxon>rosids</taxon>
        <taxon>malvids</taxon>
        <taxon>Brassicales</taxon>
        <taxon>Brassicaceae</taxon>
        <taxon>Arabideae</taxon>
        <taxon>Arabis</taxon>
    </lineage>
</organism>
<sequence length="41" mass="4783">MRPSTTRTPNNNRAKTTKTQLSQRPKMRPTPKRSKKNTTKN</sequence>
<dbReference type="EMBL" id="CM002872">
    <property type="protein sequence ID" value="KFK36416.1"/>
    <property type="molecule type" value="Genomic_DNA"/>
</dbReference>
<name>A0A087H2R4_ARAAL</name>
<dbReference type="AlphaFoldDB" id="A0A087H2R4"/>
<gene>
    <name evidence="2" type="ordered locus">AALP_Aa4g121200</name>
</gene>
<feature type="compositionally biased region" description="Polar residues" evidence="1">
    <location>
        <begin position="1"/>
        <end position="23"/>
    </location>
</feature>
<evidence type="ECO:0000313" key="3">
    <source>
        <dbReference type="Proteomes" id="UP000029120"/>
    </source>
</evidence>
<evidence type="ECO:0000256" key="1">
    <source>
        <dbReference type="SAM" id="MobiDB-lite"/>
    </source>
</evidence>
<proteinExistence type="predicted"/>
<accession>A0A087H2R4</accession>
<dbReference type="Gramene" id="KFK36416">
    <property type="protein sequence ID" value="KFK36416"/>
    <property type="gene ID" value="AALP_AA4G121200"/>
</dbReference>
<evidence type="ECO:0000313" key="2">
    <source>
        <dbReference type="EMBL" id="KFK36416.1"/>
    </source>
</evidence>
<reference evidence="3" key="1">
    <citation type="journal article" date="2015" name="Nat. Plants">
        <title>Genome expansion of Arabis alpina linked with retrotransposition and reduced symmetric DNA methylation.</title>
        <authorList>
            <person name="Willing E.M."/>
            <person name="Rawat V."/>
            <person name="Mandakova T."/>
            <person name="Maumus F."/>
            <person name="James G.V."/>
            <person name="Nordstroem K.J."/>
            <person name="Becker C."/>
            <person name="Warthmann N."/>
            <person name="Chica C."/>
            <person name="Szarzynska B."/>
            <person name="Zytnicki M."/>
            <person name="Albani M.C."/>
            <person name="Kiefer C."/>
            <person name="Bergonzi S."/>
            <person name="Castaings L."/>
            <person name="Mateos J.L."/>
            <person name="Berns M.C."/>
            <person name="Bujdoso N."/>
            <person name="Piofczyk T."/>
            <person name="de Lorenzo L."/>
            <person name="Barrero-Sicilia C."/>
            <person name="Mateos I."/>
            <person name="Piednoel M."/>
            <person name="Hagmann J."/>
            <person name="Chen-Min-Tao R."/>
            <person name="Iglesias-Fernandez R."/>
            <person name="Schuster S.C."/>
            <person name="Alonso-Blanco C."/>
            <person name="Roudier F."/>
            <person name="Carbonero P."/>
            <person name="Paz-Ares J."/>
            <person name="Davis S.J."/>
            <person name="Pecinka A."/>
            <person name="Quesneville H."/>
            <person name="Colot V."/>
            <person name="Lysak M.A."/>
            <person name="Weigel D."/>
            <person name="Coupland G."/>
            <person name="Schneeberger K."/>
        </authorList>
    </citation>
    <scope>NUCLEOTIDE SEQUENCE [LARGE SCALE GENOMIC DNA]</scope>
    <source>
        <strain evidence="3">cv. Pajares</strain>
    </source>
</reference>
<protein>
    <submittedName>
        <fullName evidence="2">Uncharacterized protein</fullName>
    </submittedName>
</protein>